<dbReference type="RefSeq" id="WP_130182797.1">
    <property type="nucleotide sequence ID" value="NZ_CP035945.1"/>
</dbReference>
<evidence type="ECO:0008006" key="3">
    <source>
        <dbReference type="Google" id="ProtNLM"/>
    </source>
</evidence>
<protein>
    <recommendedName>
        <fullName evidence="3">Spore coat protein CotH</fullName>
    </recommendedName>
</protein>
<reference evidence="1 2" key="1">
    <citation type="submission" date="2019-01" db="EMBL/GenBank/DDBJ databases">
        <title>PMF-metabolizing Aryl O-demethylase.</title>
        <authorList>
            <person name="Kim M."/>
        </authorList>
    </citation>
    <scope>NUCLEOTIDE SEQUENCE [LARGE SCALE GENOMIC DNA]</scope>
    <source>
        <strain evidence="1 2">PMF1</strain>
    </source>
</reference>
<dbReference type="AlphaFoldDB" id="A0A4P6M6P2"/>
<name>A0A4P6M6P2_9FIRM</name>
<dbReference type="Proteomes" id="UP000289794">
    <property type="component" value="Chromosome"/>
</dbReference>
<organism evidence="1 2">
    <name type="scientific">Blautia producta</name>
    <dbReference type="NCBI Taxonomy" id="33035"/>
    <lineage>
        <taxon>Bacteria</taxon>
        <taxon>Bacillati</taxon>
        <taxon>Bacillota</taxon>
        <taxon>Clostridia</taxon>
        <taxon>Lachnospirales</taxon>
        <taxon>Lachnospiraceae</taxon>
        <taxon>Blautia</taxon>
    </lineage>
</organism>
<gene>
    <name evidence="1" type="ORF">PMF13cell1_05469</name>
</gene>
<dbReference type="EMBL" id="CP035945">
    <property type="protein sequence ID" value="QBE99875.1"/>
    <property type="molecule type" value="Genomic_DNA"/>
</dbReference>
<dbReference type="KEGG" id="bpro:PMF13cell1_05469"/>
<proteinExistence type="predicted"/>
<evidence type="ECO:0000313" key="1">
    <source>
        <dbReference type="EMBL" id="QBE99875.1"/>
    </source>
</evidence>
<accession>A0A4P6M6P2</accession>
<sequence>MKSKWVYVGAVLLSLLAVLGIAKFIEPENVRVQQHLSYNTEVEDTNLSIEPSSFSSHLPVVSIETEGQTIPGRPETGQKVSQVKNTFIRAEMKIIENQGELNTLKDTPQVESDIQIRVRGNSSRRFDKAGYLFKFIDEDGMDEGYEVMGMEKDSTWVLHGPFLDKTLMRNYMWYNLSGQIMEWAPDVRFCEVFLNGGYQGVYVMEEQISVGEGRIEVTEYDGKSNMSSYIVCVDRESVNDVDYLDNFTEYTRRMTSKVEVKYPGARKLTPEITDHISRDFSKFEKSLYSYDYKSKRYGYGDFIDIDNFVDYYIINEVTQNTDAGIYSTYFYKDITGKLKMSVWDFNNCCDNYMEYQQSMAGFFMQNRTWFFMLSKDEKFTEKVIDRYRQLRKGILSDDNVKTYMAEVQEYLGGAIDRNFQVWGYTFEAQNDLLQGEGRQIGSYEEAVEQYEKRLVSRMGWLDKHIDALYSYSHESVNKKFND</sequence>
<dbReference type="InterPro" id="IPR014867">
    <property type="entry name" value="Spore_coat_CotH_CotH2/3/7"/>
</dbReference>
<dbReference type="Pfam" id="PF08757">
    <property type="entry name" value="CotH"/>
    <property type="match status" value="1"/>
</dbReference>
<evidence type="ECO:0000313" key="2">
    <source>
        <dbReference type="Proteomes" id="UP000289794"/>
    </source>
</evidence>